<keyword evidence="2" id="KW-0963">Cytoplasm</keyword>
<dbReference type="GO" id="GO:0005737">
    <property type="term" value="C:cytoplasm"/>
    <property type="evidence" value="ECO:0007669"/>
    <property type="project" value="UniProtKB-SubCell"/>
</dbReference>
<accession>A0A226MA10</accession>
<dbReference type="GO" id="GO:0008432">
    <property type="term" value="F:JUN kinase binding"/>
    <property type="evidence" value="ECO:0007669"/>
    <property type="project" value="TreeGrafter"/>
</dbReference>
<dbReference type="Proteomes" id="UP000198323">
    <property type="component" value="Unassembled WGS sequence"/>
</dbReference>
<dbReference type="PANTHER" id="PTHR47437:SF2">
    <property type="entry name" value="C-JUN-AMINO-TERMINAL KINASE-INTERACTING PROTEIN 2"/>
    <property type="match status" value="1"/>
</dbReference>
<feature type="compositionally biased region" description="Acidic residues" evidence="3">
    <location>
        <begin position="639"/>
        <end position="655"/>
    </location>
</feature>
<evidence type="ECO:0000313" key="5">
    <source>
        <dbReference type="Proteomes" id="UP000198323"/>
    </source>
</evidence>
<dbReference type="InterPro" id="IPR047178">
    <property type="entry name" value="JIP1_scaffold"/>
</dbReference>
<feature type="compositionally biased region" description="Polar residues" evidence="3">
    <location>
        <begin position="57"/>
        <end position="69"/>
    </location>
</feature>
<feature type="region of interest" description="Disordered" evidence="3">
    <location>
        <begin position="211"/>
        <end position="230"/>
    </location>
</feature>
<organism evidence="4 5">
    <name type="scientific">Callipepla squamata</name>
    <name type="common">Scaled quail</name>
    <dbReference type="NCBI Taxonomy" id="9009"/>
    <lineage>
        <taxon>Eukaryota</taxon>
        <taxon>Metazoa</taxon>
        <taxon>Chordata</taxon>
        <taxon>Craniata</taxon>
        <taxon>Vertebrata</taxon>
        <taxon>Euteleostomi</taxon>
        <taxon>Archelosauria</taxon>
        <taxon>Archosauria</taxon>
        <taxon>Dinosauria</taxon>
        <taxon>Saurischia</taxon>
        <taxon>Theropoda</taxon>
        <taxon>Coelurosauria</taxon>
        <taxon>Aves</taxon>
        <taxon>Neognathae</taxon>
        <taxon>Galloanserae</taxon>
        <taxon>Galliformes</taxon>
        <taxon>Odontophoridae</taxon>
        <taxon>Callipepla</taxon>
    </lineage>
</organism>
<feature type="region of interest" description="Disordered" evidence="3">
    <location>
        <begin position="560"/>
        <end position="590"/>
    </location>
</feature>
<sequence>MGRPQRCAFPPGSDSDAEGDAEERCGRAPGNVGNMISSISETELDLSSASSSGRSSHLTNSIEEASSPGSDAELEPDAPALPGIKGALLRCHDDAVTELRPRADTEHGGDPHSPDPADPDPAAGVGRRRLFLPVGPPLPAADGDDSEEYDSESESEPDLSEDSDSPWLLSNLVNKMISEGSYPIKCPDECFPQPHSLCDTISPASDLELSEVLDADPPGPRGPPHGARPIELVDMETLRSSLQRDDEPRALGDTAEPSGDDAGPFLFLSNPTHDTIAPVFPGQRVSITRLGGHGEISTAGRACGTMGTELSTTGSDPSTTGMELSTTGTALSSVDGGLSASAKVYSDADRALSSTDRALSTTGSAHIVSDRALSTTGSALNAVNGTFSTMDSSINAVNGTFSTMDSDTNRADMDFNTADSALSAVNGTFNTTGSALIDVNMDSSTTDSALNDVNGTFSITDSGPNRADRDFSTTDSARNALNGTFSTMDSAPIALNGTFSTMDSAPIAVNGTFSTMDSAPIAVNGTFSTMDSAPIAVNGTLSSAGSAVPEPGDLTDAVRLEPGDGDPSVPDVPTARSSRRSVGMDEDPEVRDESLAYDAVKYTLVVDEHTQLELVSLRRCTSVLSDDSELLRACQHCDVDDEEEEEEEEEEEDEATFGLGPAAADGHSSSEDSSPEADVHFSKKFLNVFVNSTSRSSSTESFGLFSCTVNGEEREQTHRAVFR</sequence>
<protein>
    <submittedName>
        <fullName evidence="4">Uncharacterized protein</fullName>
    </submittedName>
</protein>
<dbReference type="GO" id="GO:0005078">
    <property type="term" value="F:MAP-kinase scaffold activity"/>
    <property type="evidence" value="ECO:0007669"/>
    <property type="project" value="TreeGrafter"/>
</dbReference>
<reference evidence="4" key="1">
    <citation type="submission" date="2016-07" db="EMBL/GenBank/DDBJ databases">
        <title>Disparate Historic Effective Population Sizes Predicted by Modern Levels of Genome Diversity for the Scaled Quail (Callipepla squamata) and the Northern Bobwhite (Colinus virginianus): Inferences from First and Second Generation Draft Genome Assemblies for Sympatric New World Quail.</title>
        <authorList>
            <person name="Oldeschulte D.L."/>
            <person name="Halley Y.A."/>
            <person name="Bhattarai E.K."/>
            <person name="Brashear W.A."/>
            <person name="Hill J."/>
            <person name="Metz R.P."/>
            <person name="Johnson C.D."/>
            <person name="Rollins D."/>
            <person name="Peterson M.J."/>
            <person name="Bickhart D.M."/>
            <person name="Decker J.E."/>
            <person name="Seabury C.M."/>
        </authorList>
    </citation>
    <scope>NUCLEOTIDE SEQUENCE [LARGE SCALE GENOMIC DNA]</scope>
    <source>
        <strain evidence="4">Texas</strain>
        <tissue evidence="4">Leg muscle</tissue>
    </source>
</reference>
<feature type="region of interest" description="Disordered" evidence="3">
    <location>
        <begin position="638"/>
        <end position="676"/>
    </location>
</feature>
<proteinExistence type="predicted"/>
<evidence type="ECO:0000256" key="3">
    <source>
        <dbReference type="SAM" id="MobiDB-lite"/>
    </source>
</evidence>
<keyword evidence="5" id="KW-1185">Reference proteome</keyword>
<dbReference type="PANTHER" id="PTHR47437">
    <property type="entry name" value="JNK-INTERACTING PROTEIN 1-LIKE PROTEIN"/>
    <property type="match status" value="1"/>
</dbReference>
<dbReference type="GO" id="GO:0007254">
    <property type="term" value="P:JNK cascade"/>
    <property type="evidence" value="ECO:0007669"/>
    <property type="project" value="TreeGrafter"/>
</dbReference>
<feature type="compositionally biased region" description="Acidic residues" evidence="3">
    <location>
        <begin position="142"/>
        <end position="164"/>
    </location>
</feature>
<feature type="compositionally biased region" description="Basic and acidic residues" evidence="3">
    <location>
        <begin position="90"/>
        <end position="115"/>
    </location>
</feature>
<dbReference type="STRING" id="9009.A0A226MA10"/>
<comment type="caution">
    <text evidence="4">The sequence shown here is derived from an EMBL/GenBank/DDBJ whole genome shotgun (WGS) entry which is preliminary data.</text>
</comment>
<dbReference type="OrthoDB" id="5965083at2759"/>
<gene>
    <name evidence="4" type="ORF">ASZ78_016167</name>
</gene>
<feature type="region of interest" description="Disordered" evidence="3">
    <location>
        <begin position="298"/>
        <end position="323"/>
    </location>
</feature>
<feature type="compositionally biased region" description="Polar residues" evidence="3">
    <location>
        <begin position="308"/>
        <end position="323"/>
    </location>
</feature>
<evidence type="ECO:0000256" key="2">
    <source>
        <dbReference type="ARBA" id="ARBA00022490"/>
    </source>
</evidence>
<name>A0A226MA10_CALSU</name>
<feature type="region of interest" description="Disordered" evidence="3">
    <location>
        <begin position="1"/>
        <end position="167"/>
    </location>
</feature>
<dbReference type="GO" id="GO:0046328">
    <property type="term" value="P:regulation of JNK cascade"/>
    <property type="evidence" value="ECO:0007669"/>
    <property type="project" value="InterPro"/>
</dbReference>
<dbReference type="EMBL" id="MCFN01005878">
    <property type="protein sequence ID" value="OXB52048.1"/>
    <property type="molecule type" value="Genomic_DNA"/>
</dbReference>
<comment type="subcellular location">
    <subcellularLocation>
        <location evidence="1">Cytoplasm</location>
    </subcellularLocation>
</comment>
<feature type="compositionally biased region" description="Low complexity" evidence="3">
    <location>
        <begin position="47"/>
        <end position="56"/>
    </location>
</feature>
<dbReference type="AlphaFoldDB" id="A0A226MA10"/>
<evidence type="ECO:0000256" key="1">
    <source>
        <dbReference type="ARBA" id="ARBA00004496"/>
    </source>
</evidence>
<evidence type="ECO:0000313" key="4">
    <source>
        <dbReference type="EMBL" id="OXB52048.1"/>
    </source>
</evidence>